<dbReference type="PANTHER" id="PTHR30518">
    <property type="entry name" value="ENDOLYTIC MUREIN TRANSGLYCOSYLASE"/>
    <property type="match status" value="1"/>
</dbReference>
<evidence type="ECO:0000256" key="6">
    <source>
        <dbReference type="ARBA" id="ARBA00023316"/>
    </source>
</evidence>
<dbReference type="Gene3D" id="3.30.160.60">
    <property type="entry name" value="Classic Zinc Finger"/>
    <property type="match status" value="1"/>
</dbReference>
<dbReference type="GO" id="GO:0009252">
    <property type="term" value="P:peptidoglycan biosynthetic process"/>
    <property type="evidence" value="ECO:0007669"/>
    <property type="project" value="UniProtKB-UniRule"/>
</dbReference>
<organism evidence="8 9">
    <name type="scientific">Cryomorpha ignava</name>
    <dbReference type="NCBI Taxonomy" id="101383"/>
    <lineage>
        <taxon>Bacteria</taxon>
        <taxon>Pseudomonadati</taxon>
        <taxon>Bacteroidota</taxon>
        <taxon>Flavobacteriia</taxon>
        <taxon>Flavobacteriales</taxon>
        <taxon>Cryomorphaceae</taxon>
        <taxon>Cryomorpha</taxon>
    </lineage>
</organism>
<sequence>MAKRKRRIISFGFLMFLVTVLLVGFYYYRLVFGPVLNMKKESVAFYIHTGWSQDNVFDALISMDIVKKPKAVKWVMERKNYDGGLVVPGKYTLKNGINANDLVNHLRAGNGEEEVKIVLNHARTLQELAGKASANIEADSISILDKLTDPEVIGRYGFSAETFKAMFLPDTYYTEWDTDADEFLERMASEYKKFWTEERIQSAKIQGLSQSQVTTLASIVQAEQQTHPEERAAIAGLYLNRLNRGMRLQSDPTVVYAVGDFNINRVLTKHLSFASPYNTYINSGLPPGPINIPTKQAIDAVLNAEDNDYIYMCAKADFSGYHAFAKSHTEHIRNARAFQNALNQRKIYK</sequence>
<evidence type="ECO:0000313" key="8">
    <source>
        <dbReference type="EMBL" id="NEN22585.1"/>
    </source>
</evidence>
<evidence type="ECO:0000256" key="2">
    <source>
        <dbReference type="ARBA" id="ARBA00022692"/>
    </source>
</evidence>
<evidence type="ECO:0000256" key="4">
    <source>
        <dbReference type="ARBA" id="ARBA00023136"/>
    </source>
</evidence>
<accession>A0A7K3WPA9</accession>
<comment type="similarity">
    <text evidence="7">Belongs to the transglycosylase MltG family.</text>
</comment>
<dbReference type="AlphaFoldDB" id="A0A7K3WPA9"/>
<reference evidence="8 9" key="1">
    <citation type="submission" date="2020-02" db="EMBL/GenBank/DDBJ databases">
        <title>Out from the shadows clarifying the taxonomy of the family Cryomorphaceae and related taxa by utilizing the GTDB taxonomic framework.</title>
        <authorList>
            <person name="Bowman J.P."/>
        </authorList>
    </citation>
    <scope>NUCLEOTIDE SEQUENCE [LARGE SCALE GENOMIC DNA]</scope>
    <source>
        <strain evidence="8 9">QSSC 1-22</strain>
    </source>
</reference>
<comment type="caution">
    <text evidence="8">The sequence shown here is derived from an EMBL/GenBank/DDBJ whole genome shotgun (WGS) entry which is preliminary data.</text>
</comment>
<dbReference type="Proteomes" id="UP000486602">
    <property type="component" value="Unassembled WGS sequence"/>
</dbReference>
<keyword evidence="3 7" id="KW-1133">Transmembrane helix</keyword>
<dbReference type="GO" id="GO:0005886">
    <property type="term" value="C:plasma membrane"/>
    <property type="evidence" value="ECO:0007669"/>
    <property type="project" value="UniProtKB-SubCell"/>
</dbReference>
<dbReference type="NCBIfam" id="TIGR00247">
    <property type="entry name" value="endolytic transglycosylase MltG"/>
    <property type="match status" value="1"/>
</dbReference>
<evidence type="ECO:0000313" key="9">
    <source>
        <dbReference type="Proteomes" id="UP000486602"/>
    </source>
</evidence>
<keyword evidence="4 7" id="KW-0472">Membrane</keyword>
<dbReference type="InterPro" id="IPR003770">
    <property type="entry name" value="MLTG-like"/>
</dbReference>
<keyword evidence="1 7" id="KW-1003">Cell membrane</keyword>
<feature type="site" description="Important for catalytic activity" evidence="7">
    <location>
        <position position="223"/>
    </location>
</feature>
<name>A0A7K3WPA9_9FLAO</name>
<dbReference type="GO" id="GO:0071555">
    <property type="term" value="P:cell wall organization"/>
    <property type="evidence" value="ECO:0007669"/>
    <property type="project" value="UniProtKB-KW"/>
</dbReference>
<evidence type="ECO:0000256" key="7">
    <source>
        <dbReference type="HAMAP-Rule" id="MF_02065"/>
    </source>
</evidence>
<comment type="function">
    <text evidence="7">Functions as a peptidoglycan terminase that cleaves nascent peptidoglycan strands endolytically to terminate their elongation.</text>
</comment>
<gene>
    <name evidence="7 8" type="primary">mltG</name>
    <name evidence="8" type="ORF">G3O08_03585</name>
</gene>
<comment type="subcellular location">
    <subcellularLocation>
        <location evidence="7">Cell membrane</location>
        <topology evidence="7">Single-pass membrane protein</topology>
    </subcellularLocation>
</comment>
<dbReference type="Gene3D" id="3.30.1490.480">
    <property type="entry name" value="Endolytic murein transglycosylase"/>
    <property type="match status" value="1"/>
</dbReference>
<dbReference type="Pfam" id="PF02618">
    <property type="entry name" value="YceG"/>
    <property type="match status" value="1"/>
</dbReference>
<dbReference type="EC" id="4.2.2.29" evidence="7"/>
<keyword evidence="2 7" id="KW-0812">Transmembrane</keyword>
<dbReference type="PANTHER" id="PTHR30518:SF2">
    <property type="entry name" value="ENDOLYTIC MUREIN TRANSGLYCOSYLASE"/>
    <property type="match status" value="1"/>
</dbReference>
<dbReference type="GO" id="GO:0008932">
    <property type="term" value="F:lytic endotransglycosylase activity"/>
    <property type="evidence" value="ECO:0007669"/>
    <property type="project" value="UniProtKB-UniRule"/>
</dbReference>
<evidence type="ECO:0000256" key="3">
    <source>
        <dbReference type="ARBA" id="ARBA00022989"/>
    </source>
</evidence>
<dbReference type="EMBL" id="JAAGVY010000003">
    <property type="protein sequence ID" value="NEN22585.1"/>
    <property type="molecule type" value="Genomic_DNA"/>
</dbReference>
<dbReference type="RefSeq" id="WP_163283308.1">
    <property type="nucleotide sequence ID" value="NZ_JAAGVY010000003.1"/>
</dbReference>
<dbReference type="HAMAP" id="MF_02065">
    <property type="entry name" value="MltG"/>
    <property type="match status" value="1"/>
</dbReference>
<comment type="catalytic activity">
    <reaction evidence="7">
        <text>a peptidoglycan chain = a peptidoglycan chain with N-acetyl-1,6-anhydromuramyl-[peptide] at the reducing end + a peptidoglycan chain with N-acetylglucosamine at the non-reducing end.</text>
        <dbReference type="EC" id="4.2.2.29"/>
    </reaction>
</comment>
<feature type="transmembrane region" description="Helical" evidence="7">
    <location>
        <begin position="7"/>
        <end position="28"/>
    </location>
</feature>
<evidence type="ECO:0000256" key="5">
    <source>
        <dbReference type="ARBA" id="ARBA00023239"/>
    </source>
</evidence>
<keyword evidence="5 7" id="KW-0456">Lyase</keyword>
<protein>
    <recommendedName>
        <fullName evidence="7">Endolytic murein transglycosylase</fullName>
        <ecNumber evidence="7">4.2.2.29</ecNumber>
    </recommendedName>
    <alternativeName>
        <fullName evidence="7">Peptidoglycan lytic transglycosylase</fullName>
    </alternativeName>
    <alternativeName>
        <fullName evidence="7">Peptidoglycan polymerization terminase</fullName>
    </alternativeName>
</protein>
<keyword evidence="9" id="KW-1185">Reference proteome</keyword>
<proteinExistence type="inferred from homology"/>
<keyword evidence="6 7" id="KW-0961">Cell wall biogenesis/degradation</keyword>
<evidence type="ECO:0000256" key="1">
    <source>
        <dbReference type="ARBA" id="ARBA00022475"/>
    </source>
</evidence>